<evidence type="ECO:0000313" key="2">
    <source>
        <dbReference type="Proteomes" id="UP000318017"/>
    </source>
</evidence>
<dbReference type="EMBL" id="CP036298">
    <property type="protein sequence ID" value="QDV26543.1"/>
    <property type="molecule type" value="Genomic_DNA"/>
</dbReference>
<proteinExistence type="predicted"/>
<accession>A0A518GD75</accession>
<name>A0A518GD75_9BACT</name>
<keyword evidence="2" id="KW-1185">Reference proteome</keyword>
<reference evidence="1 2" key="1">
    <citation type="submission" date="2019-02" db="EMBL/GenBank/DDBJ databases">
        <title>Deep-cultivation of Planctomycetes and their phenomic and genomic characterization uncovers novel biology.</title>
        <authorList>
            <person name="Wiegand S."/>
            <person name="Jogler M."/>
            <person name="Boedeker C."/>
            <person name="Pinto D."/>
            <person name="Vollmers J."/>
            <person name="Rivas-Marin E."/>
            <person name="Kohn T."/>
            <person name="Peeters S.H."/>
            <person name="Heuer A."/>
            <person name="Rast P."/>
            <person name="Oberbeckmann S."/>
            <person name="Bunk B."/>
            <person name="Jeske O."/>
            <person name="Meyerdierks A."/>
            <person name="Storesund J.E."/>
            <person name="Kallscheuer N."/>
            <person name="Luecker S."/>
            <person name="Lage O.M."/>
            <person name="Pohl T."/>
            <person name="Merkel B.J."/>
            <person name="Hornburger P."/>
            <person name="Mueller R.-W."/>
            <person name="Bruemmer F."/>
            <person name="Labrenz M."/>
            <person name="Spormann A.M."/>
            <person name="Op den Camp H."/>
            <person name="Overmann J."/>
            <person name="Amann R."/>
            <person name="Jetten M.S.M."/>
            <person name="Mascher T."/>
            <person name="Medema M.H."/>
            <person name="Devos D.P."/>
            <person name="Kaster A.-K."/>
            <person name="Ovreas L."/>
            <person name="Rohde M."/>
            <person name="Galperin M.Y."/>
            <person name="Jogler C."/>
        </authorList>
    </citation>
    <scope>NUCLEOTIDE SEQUENCE [LARGE SCALE GENOMIC DNA]</scope>
    <source>
        <strain evidence="1 2">Q31a</strain>
    </source>
</reference>
<dbReference type="Proteomes" id="UP000318017">
    <property type="component" value="Chromosome"/>
</dbReference>
<protein>
    <submittedName>
        <fullName evidence="1">Uncharacterized protein</fullName>
    </submittedName>
</protein>
<organism evidence="1 2">
    <name type="scientific">Aureliella helgolandensis</name>
    <dbReference type="NCBI Taxonomy" id="2527968"/>
    <lineage>
        <taxon>Bacteria</taxon>
        <taxon>Pseudomonadati</taxon>
        <taxon>Planctomycetota</taxon>
        <taxon>Planctomycetia</taxon>
        <taxon>Pirellulales</taxon>
        <taxon>Pirellulaceae</taxon>
        <taxon>Aureliella</taxon>
    </lineage>
</organism>
<dbReference type="KEGG" id="ahel:Q31a_49170"/>
<evidence type="ECO:0000313" key="1">
    <source>
        <dbReference type="EMBL" id="QDV26543.1"/>
    </source>
</evidence>
<gene>
    <name evidence="1" type="ORF">Q31a_49170</name>
</gene>
<dbReference type="AlphaFoldDB" id="A0A518GD75"/>
<sequence length="256" mass="29455">MPETLRSGRAASVPEPIGLGCEAELSELIPNGRGERLPRGTPSIDKQPIERKQLESNFGQPVLDGEKRTWSNLPAIEGRYYLRCCCRGRGDYRFDARHAVIANGYETNSMLREKVVKLDNTFALVFALLENIAPWECDWMMWQAKEPYLYLRITDDQCLIVGAKMMRFTVRVVVMRVSQSKRKRLNAKFANYFLTSNGCLSLHGAEPSGKPKMAWPTLDRLTNPQLFLRIGGWRKRCYLQCHYLSTHCRVPHWQDS</sequence>